<dbReference type="AlphaFoldDB" id="A0A1M4TGA6"/>
<reference evidence="2" key="1">
    <citation type="submission" date="2016-11" db="EMBL/GenBank/DDBJ databases">
        <authorList>
            <person name="Varghese N."/>
            <person name="Submissions S."/>
        </authorList>
    </citation>
    <scope>NUCLEOTIDE SEQUENCE [LARGE SCALE GENOMIC DNA]</scope>
    <source>
        <strain evidence="2">DSM 27619</strain>
    </source>
</reference>
<evidence type="ECO:0000313" key="2">
    <source>
        <dbReference type="Proteomes" id="UP000184518"/>
    </source>
</evidence>
<name>A0A1M4TGA6_9FLAO</name>
<dbReference type="Proteomes" id="UP000184518">
    <property type="component" value="Unassembled WGS sequence"/>
</dbReference>
<dbReference type="EMBL" id="FQUT01000001">
    <property type="protein sequence ID" value="SHE43549.1"/>
    <property type="molecule type" value="Genomic_DNA"/>
</dbReference>
<accession>A0A1M4TGA6</accession>
<proteinExistence type="predicted"/>
<evidence type="ECO:0000313" key="1">
    <source>
        <dbReference type="EMBL" id="SHE43549.1"/>
    </source>
</evidence>
<organism evidence="1 2">
    <name type="scientific">Chryseobacterium arachidis</name>
    <dbReference type="NCBI Taxonomy" id="1416778"/>
    <lineage>
        <taxon>Bacteria</taxon>
        <taxon>Pseudomonadati</taxon>
        <taxon>Bacteroidota</taxon>
        <taxon>Flavobacteriia</taxon>
        <taxon>Flavobacteriales</taxon>
        <taxon>Weeksellaceae</taxon>
        <taxon>Chryseobacterium group</taxon>
        <taxon>Chryseobacterium</taxon>
    </lineage>
</organism>
<keyword evidence="2" id="KW-1185">Reference proteome</keyword>
<gene>
    <name evidence="1" type="ORF">SAMN05443633_101232</name>
</gene>
<protein>
    <submittedName>
        <fullName evidence="1">Uncharacterized protein</fullName>
    </submittedName>
</protein>
<sequence length="51" mass="6081">MVNFSSKVDFKLVKFTIDDSPFTTKTPHISVRRFLFFDEFKIITPFFCDNL</sequence>